<organism evidence="2 3">
    <name type="scientific">Actinomadura rubteroloni</name>
    <dbReference type="NCBI Taxonomy" id="1926885"/>
    <lineage>
        <taxon>Bacteria</taxon>
        <taxon>Bacillati</taxon>
        <taxon>Actinomycetota</taxon>
        <taxon>Actinomycetes</taxon>
        <taxon>Streptosporangiales</taxon>
        <taxon>Thermomonosporaceae</taxon>
        <taxon>Actinomadura</taxon>
    </lineage>
</organism>
<evidence type="ECO:0000313" key="3">
    <source>
        <dbReference type="Proteomes" id="UP000242367"/>
    </source>
</evidence>
<protein>
    <submittedName>
        <fullName evidence="2">Helix-turn-helix domain protein</fullName>
    </submittedName>
</protein>
<dbReference type="Pfam" id="PF12728">
    <property type="entry name" value="HTH_17"/>
    <property type="match status" value="1"/>
</dbReference>
<dbReference type="SUPFAM" id="SSF46955">
    <property type="entry name" value="Putative DNA-binding domain"/>
    <property type="match status" value="1"/>
</dbReference>
<dbReference type="Gene3D" id="1.10.1660.10">
    <property type="match status" value="1"/>
</dbReference>
<dbReference type="InterPro" id="IPR041657">
    <property type="entry name" value="HTH_17"/>
</dbReference>
<reference evidence="2 3" key="1">
    <citation type="journal article" date="2017" name="Chemistry">
        <title>Isolation, Biosynthesis and Chemical Modifications of Rubterolones A-F: Rare Tropolone Alkaloids from Actinomadura sp. 5-2.</title>
        <authorList>
            <person name="Guo H."/>
            <person name="Benndorf R."/>
            <person name="Leichnitz D."/>
            <person name="Klassen J.L."/>
            <person name="Vollmers J."/>
            <person name="Gorls H."/>
            <person name="Steinacker M."/>
            <person name="Weigel C."/>
            <person name="Dahse H.M."/>
            <person name="Kaster A.K."/>
            <person name="de Beer Z.W."/>
            <person name="Poulsen M."/>
            <person name="Beemelmanns C."/>
        </authorList>
    </citation>
    <scope>NUCLEOTIDE SEQUENCE [LARGE SCALE GENOMIC DNA]</scope>
    <source>
        <strain evidence="2 3">5-2</strain>
    </source>
</reference>
<keyword evidence="3" id="KW-1185">Reference proteome</keyword>
<gene>
    <name evidence="2" type="ORF">BTM25_02350</name>
</gene>
<feature type="domain" description="Helix-turn-helix" evidence="1">
    <location>
        <begin position="14"/>
        <end position="62"/>
    </location>
</feature>
<accession>A0A2P4ULC3</accession>
<sequence>MSKKQPEEPQQPSLYTPAEVANFFRVDPKTVTRWARTGTLNPVTLPSGHRRYHAAEIHRLLQLGDASANANAAAEHRPEPEPGAGPRARAVLHSVIRDYFGGDAAAAIRAIRTELN</sequence>
<dbReference type="EMBL" id="MTBP01000001">
    <property type="protein sequence ID" value="POM25852.1"/>
    <property type="molecule type" value="Genomic_DNA"/>
</dbReference>
<dbReference type="InterPro" id="IPR009061">
    <property type="entry name" value="DNA-bd_dom_put_sf"/>
</dbReference>
<evidence type="ECO:0000259" key="1">
    <source>
        <dbReference type="Pfam" id="PF12728"/>
    </source>
</evidence>
<dbReference type="Proteomes" id="UP000242367">
    <property type="component" value="Unassembled WGS sequence"/>
</dbReference>
<comment type="caution">
    <text evidence="2">The sequence shown here is derived from an EMBL/GenBank/DDBJ whole genome shotgun (WGS) entry which is preliminary data.</text>
</comment>
<name>A0A2P4ULC3_9ACTN</name>
<proteinExistence type="predicted"/>
<evidence type="ECO:0000313" key="2">
    <source>
        <dbReference type="EMBL" id="POM25852.1"/>
    </source>
</evidence>
<dbReference type="AlphaFoldDB" id="A0A2P4ULC3"/>